<evidence type="ECO:0000313" key="2">
    <source>
        <dbReference type="Proteomes" id="UP000007875"/>
    </source>
</evidence>
<dbReference type="GO" id="GO:0003844">
    <property type="term" value="F:1,4-alpha-glucan branching enzyme activity"/>
    <property type="evidence" value="ECO:0007669"/>
    <property type="project" value="TreeGrafter"/>
</dbReference>
<proteinExistence type="predicted"/>
<dbReference type="AlphaFoldDB" id="H2YVN1"/>
<dbReference type="Proteomes" id="UP000007875">
    <property type="component" value="Unassembled WGS sequence"/>
</dbReference>
<dbReference type="Ensembl" id="ENSCSAVT00000009509.1">
    <property type="protein sequence ID" value="ENSCSAVP00000009392.1"/>
    <property type="gene ID" value="ENSCSAVG00000005536.1"/>
</dbReference>
<reference evidence="2" key="1">
    <citation type="submission" date="2003-08" db="EMBL/GenBank/DDBJ databases">
        <authorList>
            <person name="Birren B."/>
            <person name="Nusbaum C."/>
            <person name="Abebe A."/>
            <person name="Abouelleil A."/>
            <person name="Adekoya E."/>
            <person name="Ait-zahra M."/>
            <person name="Allen N."/>
            <person name="Allen T."/>
            <person name="An P."/>
            <person name="Anderson M."/>
            <person name="Anderson S."/>
            <person name="Arachchi H."/>
            <person name="Armbruster J."/>
            <person name="Bachantsang P."/>
            <person name="Baldwin J."/>
            <person name="Barry A."/>
            <person name="Bayul T."/>
            <person name="Blitshsteyn B."/>
            <person name="Bloom T."/>
            <person name="Blye J."/>
            <person name="Boguslavskiy L."/>
            <person name="Borowsky M."/>
            <person name="Boukhgalter B."/>
            <person name="Brunache A."/>
            <person name="Butler J."/>
            <person name="Calixte N."/>
            <person name="Calvo S."/>
            <person name="Camarata J."/>
            <person name="Campo K."/>
            <person name="Chang J."/>
            <person name="Cheshatsang Y."/>
            <person name="Citroen M."/>
            <person name="Collymore A."/>
            <person name="Considine T."/>
            <person name="Cook A."/>
            <person name="Cooke P."/>
            <person name="Corum B."/>
            <person name="Cuomo C."/>
            <person name="David R."/>
            <person name="Dawoe T."/>
            <person name="Degray S."/>
            <person name="Dodge S."/>
            <person name="Dooley K."/>
            <person name="Dorje P."/>
            <person name="Dorjee K."/>
            <person name="Dorris L."/>
            <person name="Duffey N."/>
            <person name="Dupes A."/>
            <person name="Elkins T."/>
            <person name="Engels R."/>
            <person name="Erickson J."/>
            <person name="Farina A."/>
            <person name="Faro S."/>
            <person name="Ferreira P."/>
            <person name="Fischer H."/>
            <person name="Fitzgerald M."/>
            <person name="Foley K."/>
            <person name="Gage D."/>
            <person name="Galagan J."/>
            <person name="Gearin G."/>
            <person name="Gnerre S."/>
            <person name="Gnirke A."/>
            <person name="Goyette A."/>
            <person name="Graham J."/>
            <person name="Grandbois E."/>
            <person name="Gyaltsen K."/>
            <person name="Hafez N."/>
            <person name="Hagopian D."/>
            <person name="Hagos B."/>
            <person name="Hall J."/>
            <person name="Hatcher B."/>
            <person name="Heller A."/>
            <person name="Higgins H."/>
            <person name="Honan T."/>
            <person name="Horn A."/>
            <person name="Houde N."/>
            <person name="Hughes L."/>
            <person name="Hulme W."/>
            <person name="Husby E."/>
            <person name="Iliev I."/>
            <person name="Jaffe D."/>
            <person name="Jones C."/>
            <person name="Kamal M."/>
            <person name="Kamat A."/>
            <person name="Kamvysselis M."/>
            <person name="Karlsson E."/>
            <person name="Kells C."/>
            <person name="Kieu A."/>
            <person name="Kisner P."/>
            <person name="Kodira C."/>
            <person name="Kulbokas E."/>
            <person name="Labutti K."/>
            <person name="Lama D."/>
            <person name="Landers T."/>
            <person name="Leger J."/>
            <person name="Levine S."/>
            <person name="Lewis D."/>
            <person name="Lewis T."/>
            <person name="Lindblad-toh K."/>
            <person name="Liu X."/>
            <person name="Lokyitsang T."/>
            <person name="Lokyitsang Y."/>
            <person name="Lucien O."/>
            <person name="Lui A."/>
            <person name="Ma L.J."/>
            <person name="Mabbitt R."/>
            <person name="Macdonald J."/>
            <person name="Maclean C."/>
            <person name="Major J."/>
            <person name="Manning J."/>
            <person name="Marabella R."/>
            <person name="Maru K."/>
            <person name="Matthews C."/>
            <person name="Mauceli E."/>
            <person name="Mccarthy M."/>
            <person name="Mcdonough S."/>
            <person name="Mcghee T."/>
            <person name="Meldrim J."/>
            <person name="Meneus L."/>
            <person name="Mesirov J."/>
            <person name="Mihalev A."/>
            <person name="Mihova T."/>
            <person name="Mikkelsen T."/>
            <person name="Mlenga V."/>
            <person name="Moru K."/>
            <person name="Mozes J."/>
            <person name="Mulrain L."/>
            <person name="Munson G."/>
            <person name="Naylor J."/>
            <person name="Newes C."/>
            <person name="Nguyen C."/>
            <person name="Nguyen N."/>
            <person name="Nguyen T."/>
            <person name="Nicol R."/>
            <person name="Nielsen C."/>
            <person name="Nizzari M."/>
            <person name="Norbu C."/>
            <person name="Norbu N."/>
            <person name="O'donnell P."/>
            <person name="Okoawo O."/>
            <person name="O'leary S."/>
            <person name="Omotosho B."/>
            <person name="O'neill K."/>
            <person name="Osman S."/>
            <person name="Parker S."/>
            <person name="Perrin D."/>
            <person name="Phunkhang P."/>
            <person name="Piqani B."/>
            <person name="Purcell S."/>
            <person name="Rachupka T."/>
            <person name="Ramasamy U."/>
            <person name="Rameau R."/>
            <person name="Ray V."/>
            <person name="Raymond C."/>
            <person name="Retta R."/>
            <person name="Richardson S."/>
            <person name="Rise C."/>
            <person name="Rodriguez J."/>
            <person name="Rogers J."/>
            <person name="Rogov P."/>
            <person name="Rutman M."/>
            <person name="Schupbach R."/>
            <person name="Seaman C."/>
            <person name="Settipalli S."/>
            <person name="Sharpe T."/>
            <person name="Sheridan J."/>
            <person name="Sherpa N."/>
            <person name="Shi J."/>
            <person name="Smirnov S."/>
            <person name="Smith C."/>
            <person name="Sougnez C."/>
            <person name="Spencer B."/>
            <person name="Stalker J."/>
            <person name="Stange-thomann N."/>
            <person name="Stavropoulos S."/>
            <person name="Stetson K."/>
            <person name="Stone C."/>
            <person name="Stone S."/>
            <person name="Stubbs M."/>
            <person name="Talamas J."/>
            <person name="Tchuinga P."/>
            <person name="Tenzing P."/>
            <person name="Tesfaye S."/>
            <person name="Theodore J."/>
            <person name="Thoulutsang Y."/>
            <person name="Topham K."/>
            <person name="Towey S."/>
            <person name="Tsamla T."/>
            <person name="Tsomo N."/>
            <person name="Vallee D."/>
            <person name="Vassiliev H."/>
            <person name="Venkataraman V."/>
            <person name="Vinson J."/>
            <person name="Vo A."/>
            <person name="Wade C."/>
            <person name="Wang S."/>
            <person name="Wangchuk T."/>
            <person name="Wangdi T."/>
            <person name="Whittaker C."/>
            <person name="Wilkinson J."/>
            <person name="Wu Y."/>
            <person name="Wyman D."/>
            <person name="Yadav S."/>
            <person name="Yang S."/>
            <person name="Yang X."/>
            <person name="Yeager S."/>
            <person name="Yee E."/>
            <person name="Young G."/>
            <person name="Zainoun J."/>
            <person name="Zembeck L."/>
            <person name="Zimmer A."/>
            <person name="Zody M."/>
            <person name="Lander E."/>
        </authorList>
    </citation>
    <scope>NUCLEOTIDE SEQUENCE [LARGE SCALE GENOMIC DNA]</scope>
</reference>
<name>H2YVN1_CIOSA</name>
<dbReference type="GO" id="GO:0005737">
    <property type="term" value="C:cytoplasm"/>
    <property type="evidence" value="ECO:0007669"/>
    <property type="project" value="TreeGrafter"/>
</dbReference>
<sequence>MGECDAWSGFPIPGPSILKENSTTGISFLIVKLGLASGNSLFQQIEMGRAQLNIVVNLKSLLKQRTTKTIERISPWAKYVVQCDHNQGFKWKFWNPPSSQRFQITHTRPRKPDRLRIYEAHIGIASERCEISTYRYFTSNILPRIRDQGYNSLLLMAVVEHSYYPSWG</sequence>
<dbReference type="PANTHER" id="PTHR43651:SF3">
    <property type="entry name" value="1,4-ALPHA-GLUCAN-BRANCHING ENZYME"/>
    <property type="match status" value="1"/>
</dbReference>
<dbReference type="GeneTree" id="ENSGT00390000017040"/>
<organism evidence="1 2">
    <name type="scientific">Ciona savignyi</name>
    <name type="common">Pacific transparent sea squirt</name>
    <dbReference type="NCBI Taxonomy" id="51511"/>
    <lineage>
        <taxon>Eukaryota</taxon>
        <taxon>Metazoa</taxon>
        <taxon>Chordata</taxon>
        <taxon>Tunicata</taxon>
        <taxon>Ascidiacea</taxon>
        <taxon>Phlebobranchia</taxon>
        <taxon>Cionidae</taxon>
        <taxon>Ciona</taxon>
    </lineage>
</organism>
<evidence type="ECO:0000313" key="1">
    <source>
        <dbReference type="Ensembl" id="ENSCSAVP00000009392.1"/>
    </source>
</evidence>
<dbReference type="SUPFAM" id="SSF51445">
    <property type="entry name" value="(Trans)glycosidases"/>
    <property type="match status" value="1"/>
</dbReference>
<dbReference type="GO" id="GO:0005978">
    <property type="term" value="P:glycogen biosynthetic process"/>
    <property type="evidence" value="ECO:0007669"/>
    <property type="project" value="TreeGrafter"/>
</dbReference>
<dbReference type="PANTHER" id="PTHR43651">
    <property type="entry name" value="1,4-ALPHA-GLUCAN-BRANCHING ENZYME"/>
    <property type="match status" value="1"/>
</dbReference>
<keyword evidence="2" id="KW-1185">Reference proteome</keyword>
<reference evidence="1" key="3">
    <citation type="submission" date="2025-09" db="UniProtKB">
        <authorList>
            <consortium name="Ensembl"/>
        </authorList>
    </citation>
    <scope>IDENTIFICATION</scope>
</reference>
<accession>H2YVN1</accession>
<dbReference type="InterPro" id="IPR017853">
    <property type="entry name" value="GH"/>
</dbReference>
<protein>
    <submittedName>
        <fullName evidence="1">Uncharacterized protein</fullName>
    </submittedName>
</protein>
<dbReference type="HOGENOM" id="CLU_1590131_0_0_1"/>
<dbReference type="Gene3D" id="3.20.20.80">
    <property type="entry name" value="Glycosidases"/>
    <property type="match status" value="1"/>
</dbReference>
<reference evidence="1" key="2">
    <citation type="submission" date="2025-08" db="UniProtKB">
        <authorList>
            <consortium name="Ensembl"/>
        </authorList>
    </citation>
    <scope>IDENTIFICATION</scope>
</reference>